<sequence length="184" mass="20487">MVKPKTRNIFVLFHLFAASLLAPMFLMVAITGANYLLGFEGETRETPISLPVGMTFDAEADDTEEKVRSVLSTNELPADFDYLRTRPGSITTRPTSRDYVQFTEEDGVWSATLYEPNLQYSFMELHKGHGPQLFRTYQIVAGIVLFLVTIGGLVVGLMAKTYRRKTIYSTIGGTLVFAALAFLA</sequence>
<keyword evidence="1" id="KW-0812">Transmembrane</keyword>
<proteinExistence type="predicted"/>
<gene>
    <name evidence="2" type="ORF">GRI38_13605</name>
</gene>
<feature type="transmembrane region" description="Helical" evidence="1">
    <location>
        <begin position="12"/>
        <end position="37"/>
    </location>
</feature>
<keyword evidence="1" id="KW-0472">Membrane</keyword>
<dbReference type="OrthoDB" id="7632396at2"/>
<comment type="caution">
    <text evidence="2">The sequence shown here is derived from an EMBL/GenBank/DDBJ whole genome shotgun (WGS) entry which is preliminary data.</text>
</comment>
<evidence type="ECO:0000313" key="3">
    <source>
        <dbReference type="Proteomes" id="UP000433104"/>
    </source>
</evidence>
<keyword evidence="1" id="KW-1133">Transmembrane helix</keyword>
<organism evidence="2 3">
    <name type="scientific">Parapontixanthobacter aurantiacus</name>
    <dbReference type="NCBI Taxonomy" id="1463599"/>
    <lineage>
        <taxon>Bacteria</taxon>
        <taxon>Pseudomonadati</taxon>
        <taxon>Pseudomonadota</taxon>
        <taxon>Alphaproteobacteria</taxon>
        <taxon>Sphingomonadales</taxon>
        <taxon>Erythrobacteraceae</taxon>
        <taxon>Parapontixanthobacter</taxon>
    </lineage>
</organism>
<feature type="transmembrane region" description="Helical" evidence="1">
    <location>
        <begin position="137"/>
        <end position="159"/>
    </location>
</feature>
<evidence type="ECO:0000313" key="2">
    <source>
        <dbReference type="EMBL" id="MXO87065.1"/>
    </source>
</evidence>
<name>A0A844ZGT4_9SPHN</name>
<evidence type="ECO:0000256" key="1">
    <source>
        <dbReference type="SAM" id="Phobius"/>
    </source>
</evidence>
<dbReference type="AlphaFoldDB" id="A0A844ZGT4"/>
<accession>A0A844ZGT4</accession>
<evidence type="ECO:0008006" key="4">
    <source>
        <dbReference type="Google" id="ProtNLM"/>
    </source>
</evidence>
<dbReference type="EMBL" id="WTYW01000006">
    <property type="protein sequence ID" value="MXO87065.1"/>
    <property type="molecule type" value="Genomic_DNA"/>
</dbReference>
<feature type="transmembrane region" description="Helical" evidence="1">
    <location>
        <begin position="166"/>
        <end position="183"/>
    </location>
</feature>
<dbReference type="RefSeq" id="WP_160685308.1">
    <property type="nucleotide sequence ID" value="NZ_WTYW01000006.1"/>
</dbReference>
<reference evidence="2 3" key="1">
    <citation type="submission" date="2019-12" db="EMBL/GenBank/DDBJ databases">
        <title>Genomic-based taxomic classification of the family Erythrobacteraceae.</title>
        <authorList>
            <person name="Xu L."/>
        </authorList>
    </citation>
    <scope>NUCLEOTIDE SEQUENCE [LARGE SCALE GENOMIC DNA]</scope>
    <source>
        <strain evidence="2 3">MCCC 1A09962</strain>
    </source>
</reference>
<dbReference type="Proteomes" id="UP000433104">
    <property type="component" value="Unassembled WGS sequence"/>
</dbReference>
<protein>
    <recommendedName>
        <fullName evidence="4">PepSY-associated TM region</fullName>
    </recommendedName>
</protein>
<keyword evidence="3" id="KW-1185">Reference proteome</keyword>